<proteinExistence type="predicted"/>
<gene>
    <name evidence="1" type="ORF">SSDG_05455</name>
</gene>
<sequence length="64" mass="7201">MTGKLYLYVAGWQLKETRSDGGDAGCDHFDDNVVVVARPFRRARGCHRMPWPGPSARRGCPERP</sequence>
<name>B5HJU9_STRE2</name>
<protein>
    <submittedName>
        <fullName evidence="1">Uncharacterized protein</fullName>
    </submittedName>
</protein>
<reference evidence="2" key="1">
    <citation type="submission" date="2008-02" db="EMBL/GenBank/DDBJ databases">
        <authorList>
            <consortium name="The Broad Institute Genome Sequencing Platform"/>
            <person name="Fischbach M."/>
            <person name="Ward D."/>
            <person name="Young S."/>
            <person name="Jaffe D."/>
            <person name="Gnerre S."/>
            <person name="Berlin A."/>
            <person name="Heiman D."/>
            <person name="Hepburn T."/>
            <person name="Sykes S."/>
            <person name="Alvarado L."/>
            <person name="Kodira C.D."/>
            <person name="Straight P."/>
            <person name="Clardy J."/>
            <person name="Hung D."/>
            <person name="Kolter R."/>
            <person name="Mekalanos J."/>
            <person name="Walker S."/>
            <person name="Walsh C.T."/>
            <person name="Lander E."/>
            <person name="Galagan J."/>
            <person name="Nusbaum C."/>
            <person name="Birren B."/>
        </authorList>
    </citation>
    <scope>NUCLEOTIDE SEQUENCE [LARGE SCALE GENOMIC DNA]</scope>
    <source>
        <strain evidence="2">ATCC 25486 / DSM 40338 / CBS 914.69 / JCM 4507 / NBRC 13074 / NRRL 2958 / 5647</strain>
    </source>
</reference>
<reference evidence="2" key="2">
    <citation type="submission" date="2009-10" db="EMBL/GenBank/DDBJ databases">
        <title>The genome sequence of Streptomyces pristinaespiralis strain ATCC 25486.</title>
        <authorList>
            <consortium name="The Broad Institute Genome Sequencing Platform"/>
            <consortium name="Broad Institute Microbial Sequencing Center"/>
            <person name="Fischbach M."/>
            <person name="Godfrey P."/>
            <person name="Ward D."/>
            <person name="Young S."/>
            <person name="Zeng Q."/>
            <person name="Koehrsen M."/>
            <person name="Alvarado L."/>
            <person name="Berlin A.M."/>
            <person name="Bochicchio J."/>
            <person name="Borenstein D."/>
            <person name="Chapman S.B."/>
            <person name="Chen Z."/>
            <person name="Engels R."/>
            <person name="Freedman E."/>
            <person name="Gellesch M."/>
            <person name="Goldberg J."/>
            <person name="Griggs A."/>
            <person name="Gujja S."/>
            <person name="Heilman E.R."/>
            <person name="Heiman D.I."/>
            <person name="Hepburn T.A."/>
            <person name="Howarth C."/>
            <person name="Jen D."/>
            <person name="Larson L."/>
            <person name="Lewis B."/>
            <person name="Mehta T."/>
            <person name="Park D."/>
            <person name="Pearson M."/>
            <person name="Richards J."/>
            <person name="Roberts A."/>
            <person name="Saif S."/>
            <person name="Shea T.D."/>
            <person name="Shenoy N."/>
            <person name="Sisk P."/>
            <person name="Stolte C."/>
            <person name="Sykes S.N."/>
            <person name="Thomson T."/>
            <person name="Walk T."/>
            <person name="White J."/>
            <person name="Yandava C."/>
            <person name="Straight P."/>
            <person name="Clardy J."/>
            <person name="Hung D."/>
            <person name="Kolter R."/>
            <person name="Mekalanos J."/>
            <person name="Walker S."/>
            <person name="Walsh C.T."/>
            <person name="Wieland-Brown L.C."/>
            <person name="Haas B."/>
            <person name="Nusbaum C."/>
            <person name="Birren B."/>
        </authorList>
    </citation>
    <scope>NUCLEOTIDE SEQUENCE [LARGE SCALE GENOMIC DNA]</scope>
    <source>
        <strain evidence="2">ATCC 25486 / DSM 40338 / CBS 914.69 / JCM 4507 / NBRC 13074 / NRRL 2958 / 5647</strain>
    </source>
</reference>
<dbReference type="HOGENOM" id="CLU_2866004_0_0_11"/>
<dbReference type="Proteomes" id="UP000002805">
    <property type="component" value="Chromosome"/>
</dbReference>
<dbReference type="EMBL" id="CM000950">
    <property type="protein sequence ID" value="EDY67110.1"/>
    <property type="molecule type" value="Genomic_DNA"/>
</dbReference>
<organism evidence="1 2">
    <name type="scientific">Streptomyces pristinaespiralis (strain ATCC 25486 / DSM 40338 / CBS 914.69 / JCM 4507 / KCC S-0507 / NBRC 13074 / NRRL 2958 / 5647)</name>
    <dbReference type="NCBI Taxonomy" id="457429"/>
    <lineage>
        <taxon>Bacteria</taxon>
        <taxon>Bacillati</taxon>
        <taxon>Actinomycetota</taxon>
        <taxon>Actinomycetes</taxon>
        <taxon>Kitasatosporales</taxon>
        <taxon>Streptomycetaceae</taxon>
        <taxon>Streptomyces</taxon>
    </lineage>
</organism>
<accession>B5HJU9</accession>
<keyword evidence="2" id="KW-1185">Reference proteome</keyword>
<evidence type="ECO:0000313" key="1">
    <source>
        <dbReference type="EMBL" id="EDY67110.1"/>
    </source>
</evidence>
<evidence type="ECO:0000313" key="2">
    <source>
        <dbReference type="Proteomes" id="UP000002805"/>
    </source>
</evidence>
<dbReference type="AlphaFoldDB" id="B5HJU9"/>